<reference evidence="1 2" key="1">
    <citation type="submission" date="2019-06" db="EMBL/GenBank/DDBJ databases">
        <title>Flavobacteriaceae Paucihalobacterium erythroidium CWB-1, complete genome.</title>
        <authorList>
            <person name="Wu S."/>
        </authorList>
    </citation>
    <scope>NUCLEOTIDE SEQUENCE [LARGE SCALE GENOMIC DNA]</scope>
    <source>
        <strain evidence="1 2">CWB-1</strain>
    </source>
</reference>
<gene>
    <name evidence="1" type="primary">bshB1</name>
    <name evidence="1" type="ORF">FJ651_12695</name>
</gene>
<dbReference type="Gene3D" id="3.40.50.10320">
    <property type="entry name" value="LmbE-like"/>
    <property type="match status" value="1"/>
</dbReference>
<dbReference type="EMBL" id="VHIQ01000006">
    <property type="protein sequence ID" value="TPV32414.1"/>
    <property type="molecule type" value="Genomic_DNA"/>
</dbReference>
<evidence type="ECO:0000313" key="1">
    <source>
        <dbReference type="EMBL" id="TPV32414.1"/>
    </source>
</evidence>
<evidence type="ECO:0000313" key="2">
    <source>
        <dbReference type="Proteomes" id="UP000317332"/>
    </source>
</evidence>
<dbReference type="RefSeq" id="WP_140990909.1">
    <property type="nucleotide sequence ID" value="NZ_VHIQ01000006.1"/>
</dbReference>
<dbReference type="NCBIfam" id="TIGR04001">
    <property type="entry name" value="thiol_BshB1"/>
    <property type="match status" value="1"/>
</dbReference>
<keyword evidence="2" id="KW-1185">Reference proteome</keyword>
<dbReference type="Proteomes" id="UP000317332">
    <property type="component" value="Unassembled WGS sequence"/>
</dbReference>
<dbReference type="PANTHER" id="PTHR12993:SF30">
    <property type="entry name" value="N-ACETYL-ALPHA-D-GLUCOSAMINYL L-MALATE DEACETYLASE 1"/>
    <property type="match status" value="1"/>
</dbReference>
<dbReference type="InterPro" id="IPR023842">
    <property type="entry name" value="Bacillithiol_biosynth_BshB1"/>
</dbReference>
<dbReference type="GO" id="GO:0016811">
    <property type="term" value="F:hydrolase activity, acting on carbon-nitrogen (but not peptide) bonds, in linear amides"/>
    <property type="evidence" value="ECO:0007669"/>
    <property type="project" value="TreeGrafter"/>
</dbReference>
<dbReference type="AlphaFoldDB" id="A0A506PFQ3"/>
<dbReference type="GO" id="GO:0071793">
    <property type="term" value="P:bacillithiol biosynthetic process"/>
    <property type="evidence" value="ECO:0007669"/>
    <property type="project" value="InterPro"/>
</dbReference>
<organism evidence="1 2">
    <name type="scientific">Paucihalobacter ruber</name>
    <dbReference type="NCBI Taxonomy" id="2567861"/>
    <lineage>
        <taxon>Bacteria</taxon>
        <taxon>Pseudomonadati</taxon>
        <taxon>Bacteroidota</taxon>
        <taxon>Flavobacteriia</taxon>
        <taxon>Flavobacteriales</taxon>
        <taxon>Flavobacteriaceae</taxon>
        <taxon>Paucihalobacter</taxon>
    </lineage>
</organism>
<dbReference type="InterPro" id="IPR003737">
    <property type="entry name" value="GlcNAc_PI_deacetylase-related"/>
</dbReference>
<dbReference type="PANTHER" id="PTHR12993">
    <property type="entry name" value="N-ACETYLGLUCOSAMINYL-PHOSPHATIDYLINOSITOL DE-N-ACETYLASE-RELATED"/>
    <property type="match status" value="1"/>
</dbReference>
<dbReference type="Pfam" id="PF02585">
    <property type="entry name" value="PIG-L"/>
    <property type="match status" value="1"/>
</dbReference>
<dbReference type="GO" id="GO:0019213">
    <property type="term" value="F:deacetylase activity"/>
    <property type="evidence" value="ECO:0007669"/>
    <property type="project" value="InterPro"/>
</dbReference>
<dbReference type="OrthoDB" id="9778719at2"/>
<protein>
    <submittedName>
        <fullName evidence="1">Bacillithiol biosynthesis deacetylase BshB1</fullName>
    </submittedName>
</protein>
<dbReference type="InterPro" id="IPR024078">
    <property type="entry name" value="LmbE-like_dom_sf"/>
</dbReference>
<proteinExistence type="predicted"/>
<accession>A0A506PFQ3</accession>
<comment type="caution">
    <text evidence="1">The sequence shown here is derived from an EMBL/GenBank/DDBJ whole genome shotgun (WGS) entry which is preliminary data.</text>
</comment>
<dbReference type="SUPFAM" id="SSF102588">
    <property type="entry name" value="LmbE-like"/>
    <property type="match status" value="1"/>
</dbReference>
<name>A0A506PFQ3_9FLAO</name>
<sequence>MKLDILAIGAHPDDVELGCGATLAKEIAGGKKVGILDLTRGELGTRGTPETRDQEAETAAKILGAKVRSNMEFADGFIVNDKWHQIELIKMIRLYQPEIVICNAIEDRHIDHAKASKLVSDACFLSGLIKIDTKHEDHDDWQDAWRPKAVYHYIQWKDIEPDVVMNVTGFMEIKLKAVMAYSSQFYDPKSDEPETPISSKNFTDSIEYRARNLGRLIGTEYGEGFTVERYPAVESLFDLI</sequence>